<keyword evidence="3" id="KW-1185">Reference proteome</keyword>
<feature type="domain" description="RES" evidence="1">
    <location>
        <begin position="15"/>
        <end position="138"/>
    </location>
</feature>
<dbReference type="EMBL" id="PDEP01000007">
    <property type="protein sequence ID" value="PEN06652.1"/>
    <property type="molecule type" value="Genomic_DNA"/>
</dbReference>
<evidence type="ECO:0000313" key="2">
    <source>
        <dbReference type="EMBL" id="PEN06652.1"/>
    </source>
</evidence>
<dbReference type="Proteomes" id="UP000221024">
    <property type="component" value="Unassembled WGS sequence"/>
</dbReference>
<comment type="caution">
    <text evidence="2">The sequence shown here is derived from an EMBL/GenBank/DDBJ whole genome shotgun (WGS) entry which is preliminary data.</text>
</comment>
<dbReference type="AlphaFoldDB" id="A0A2H3P4R2"/>
<reference evidence="2 3" key="1">
    <citation type="submission" date="2017-10" db="EMBL/GenBank/DDBJ databases">
        <title>Draft genome of Longimonas halophila.</title>
        <authorList>
            <person name="Goh K.M."/>
            <person name="Shamsir M.S."/>
            <person name="Lim S.W."/>
        </authorList>
    </citation>
    <scope>NUCLEOTIDE SEQUENCE [LARGE SCALE GENOMIC DNA]</scope>
    <source>
        <strain evidence="2 3">KCTC 42399</strain>
    </source>
</reference>
<dbReference type="InterPro" id="IPR014914">
    <property type="entry name" value="RES_dom"/>
</dbReference>
<dbReference type="SMART" id="SM00953">
    <property type="entry name" value="RES"/>
    <property type="match status" value="1"/>
</dbReference>
<organism evidence="2 3">
    <name type="scientific">Longimonas halophila</name>
    <dbReference type="NCBI Taxonomy" id="1469170"/>
    <lineage>
        <taxon>Bacteria</taxon>
        <taxon>Pseudomonadati</taxon>
        <taxon>Rhodothermota</taxon>
        <taxon>Rhodothermia</taxon>
        <taxon>Rhodothermales</taxon>
        <taxon>Salisaetaceae</taxon>
        <taxon>Longimonas</taxon>
    </lineage>
</organism>
<gene>
    <name evidence="2" type="ORF">CRI93_08370</name>
</gene>
<accession>A0A2H3P4R2</accession>
<dbReference type="Pfam" id="PF08808">
    <property type="entry name" value="RES"/>
    <property type="match status" value="1"/>
</dbReference>
<name>A0A2H3P4R2_9BACT</name>
<protein>
    <recommendedName>
        <fullName evidence="1">RES domain-containing protein</fullName>
    </recommendedName>
</protein>
<evidence type="ECO:0000259" key="1">
    <source>
        <dbReference type="SMART" id="SM00953"/>
    </source>
</evidence>
<evidence type="ECO:0000313" key="3">
    <source>
        <dbReference type="Proteomes" id="UP000221024"/>
    </source>
</evidence>
<proteinExistence type="predicted"/>
<sequence>MTAWRITQAQYQDTAFSGDGAKRYGGRFNSVGVPVVYTAESVALATLELLVRVNQRTHLNRYVRISVRFSRNHVTEPDPIPEGWDAHPYGPVSQSVGDEWTRSQRSLVLKVPSVIEPIESNYLINPLHPDYDMLEIGDPTLLQLDSRLLDD</sequence>